<evidence type="ECO:0000256" key="1">
    <source>
        <dbReference type="SAM" id="SignalP"/>
    </source>
</evidence>
<name>F2NHN6_DESAR</name>
<evidence type="ECO:0000313" key="3">
    <source>
        <dbReference type="Proteomes" id="UP000000483"/>
    </source>
</evidence>
<keyword evidence="1" id="KW-0732">Signal</keyword>
<dbReference type="HOGENOM" id="CLU_2069269_0_0_7"/>
<dbReference type="Proteomes" id="UP000000483">
    <property type="component" value="Chromosome"/>
</dbReference>
<sequence length="118" mass="13121">MRKIILLSLLGICLAVFSAPQPTVSLTMAVVKVTAYSHTGRTASGVRVQPGVVALSRDLERTLDMQFGEKVNLEGLGTFTFHDRMARSKRQQADIWFKSRSKAARFGVKRNILLVKMV</sequence>
<dbReference type="CDD" id="cd22784">
    <property type="entry name" value="DPBB_MltA_YuiC-like"/>
    <property type="match status" value="1"/>
</dbReference>
<dbReference type="KEGG" id="dao:Desac_1366"/>
<dbReference type="AlphaFoldDB" id="F2NHN6"/>
<dbReference type="EMBL" id="CP002629">
    <property type="protein sequence ID" value="AEB09223.1"/>
    <property type="molecule type" value="Genomic_DNA"/>
</dbReference>
<keyword evidence="3" id="KW-1185">Reference proteome</keyword>
<accession>F2NHN6</accession>
<protein>
    <submittedName>
        <fullName evidence="2">Uncharacterized protein</fullName>
    </submittedName>
</protein>
<reference evidence="2 3" key="1">
    <citation type="journal article" date="2011" name="Stand. Genomic Sci.">
        <title>Complete genome sequence of the acetate-degrading sulfate reducer Desulfobacca acetoxidans type strain (ASRB2).</title>
        <authorList>
            <person name="Goker M."/>
            <person name="Teshima H."/>
            <person name="Lapidus A."/>
            <person name="Nolan M."/>
            <person name="Lucas S."/>
            <person name="Hammon N."/>
            <person name="Deshpande S."/>
            <person name="Cheng J.F."/>
            <person name="Tapia R."/>
            <person name="Han C."/>
            <person name="Goodwin L."/>
            <person name="Pitluck S."/>
            <person name="Huntemann M."/>
            <person name="Liolios K."/>
            <person name="Ivanova N."/>
            <person name="Pagani I."/>
            <person name="Mavromatis K."/>
            <person name="Ovchinikova G."/>
            <person name="Pati A."/>
            <person name="Chen A."/>
            <person name="Palaniappan K."/>
            <person name="Land M."/>
            <person name="Hauser L."/>
            <person name="Brambilla E.M."/>
            <person name="Rohde M."/>
            <person name="Spring S."/>
            <person name="Detter J.C."/>
            <person name="Woyke T."/>
            <person name="Bristow J."/>
            <person name="Eisen J.A."/>
            <person name="Markowitz V."/>
            <person name="Hugenholtz P."/>
            <person name="Kyrpides N.C."/>
            <person name="Klenk H.P."/>
        </authorList>
    </citation>
    <scope>NUCLEOTIDE SEQUENCE [LARGE SCALE GENOMIC DNA]</scope>
    <source>
        <strain evidence="3">ATCC 700848 / DSM 11109 / ASRB2</strain>
    </source>
</reference>
<dbReference type="RefSeq" id="WP_013706335.1">
    <property type="nucleotide sequence ID" value="NC_015388.1"/>
</dbReference>
<dbReference type="OrthoDB" id="5470692at2"/>
<gene>
    <name evidence="2" type="ordered locus">Desac_1366</name>
</gene>
<evidence type="ECO:0000313" key="2">
    <source>
        <dbReference type="EMBL" id="AEB09223.1"/>
    </source>
</evidence>
<feature type="chain" id="PRO_5003286997" evidence="1">
    <location>
        <begin position="19"/>
        <end position="118"/>
    </location>
</feature>
<dbReference type="eggNOG" id="COG3584">
    <property type="taxonomic scope" value="Bacteria"/>
</dbReference>
<organism evidence="2 3">
    <name type="scientific">Desulfobacca acetoxidans (strain ATCC 700848 / DSM 11109 / ASRB2)</name>
    <dbReference type="NCBI Taxonomy" id="880072"/>
    <lineage>
        <taxon>Bacteria</taxon>
        <taxon>Pseudomonadati</taxon>
        <taxon>Thermodesulfobacteriota</taxon>
        <taxon>Desulfobaccia</taxon>
        <taxon>Desulfobaccales</taxon>
        <taxon>Desulfobaccaceae</taxon>
        <taxon>Desulfobacca</taxon>
    </lineage>
</organism>
<reference evidence="3" key="2">
    <citation type="submission" date="2011-03" db="EMBL/GenBank/DDBJ databases">
        <title>The complete genome of Desulfobacca acetoxidans DSM 11109.</title>
        <authorList>
            <consortium name="US DOE Joint Genome Institute (JGI-PGF)"/>
            <person name="Lucas S."/>
            <person name="Copeland A."/>
            <person name="Lapidus A."/>
            <person name="Bruce D."/>
            <person name="Goodwin L."/>
            <person name="Pitluck S."/>
            <person name="Peters L."/>
            <person name="Kyrpides N."/>
            <person name="Mavromatis K."/>
            <person name="Ivanova N."/>
            <person name="Ovchinnikova G."/>
            <person name="Teshima H."/>
            <person name="Detter J.C."/>
            <person name="Han C."/>
            <person name="Land M."/>
            <person name="Hauser L."/>
            <person name="Markowitz V."/>
            <person name="Cheng J.-F."/>
            <person name="Hugenholtz P."/>
            <person name="Woyke T."/>
            <person name="Wu D."/>
            <person name="Spring S."/>
            <person name="Schueler E."/>
            <person name="Brambilla E."/>
            <person name="Klenk H.-P."/>
            <person name="Eisen J.A."/>
        </authorList>
    </citation>
    <scope>NUCLEOTIDE SEQUENCE [LARGE SCALE GENOMIC DNA]</scope>
    <source>
        <strain evidence="3">ATCC 700848 / DSM 11109 / ASRB2</strain>
    </source>
</reference>
<feature type="signal peptide" evidence="1">
    <location>
        <begin position="1"/>
        <end position="18"/>
    </location>
</feature>
<proteinExistence type="predicted"/>